<dbReference type="Pfam" id="PF01323">
    <property type="entry name" value="DSBA"/>
    <property type="match status" value="2"/>
</dbReference>
<evidence type="ECO:0000259" key="1">
    <source>
        <dbReference type="Pfam" id="PF01323"/>
    </source>
</evidence>
<feature type="domain" description="DSBA-like thioredoxin" evidence="1">
    <location>
        <begin position="7"/>
        <end position="215"/>
    </location>
</feature>
<dbReference type="Gene3D" id="3.40.30.10">
    <property type="entry name" value="Glutaredoxin"/>
    <property type="match status" value="2"/>
</dbReference>
<dbReference type="GO" id="GO:0006749">
    <property type="term" value="P:glutathione metabolic process"/>
    <property type="evidence" value="ECO:0007669"/>
    <property type="project" value="TreeGrafter"/>
</dbReference>
<dbReference type="PANTHER" id="PTHR42943">
    <property type="entry name" value="GLUTATHIONE S-TRANSFERASE KAPPA"/>
    <property type="match status" value="1"/>
</dbReference>
<dbReference type="SUPFAM" id="SSF52833">
    <property type="entry name" value="Thioredoxin-like"/>
    <property type="match status" value="2"/>
</dbReference>
<name>A0A517KWV8_9PEZI</name>
<evidence type="ECO:0000313" key="3">
    <source>
        <dbReference type="Proteomes" id="UP000316270"/>
    </source>
</evidence>
<dbReference type="GO" id="GO:0005739">
    <property type="term" value="C:mitochondrion"/>
    <property type="evidence" value="ECO:0007669"/>
    <property type="project" value="TreeGrafter"/>
</dbReference>
<dbReference type="GO" id="GO:0005777">
    <property type="term" value="C:peroxisome"/>
    <property type="evidence" value="ECO:0007669"/>
    <property type="project" value="TreeGrafter"/>
</dbReference>
<dbReference type="GO" id="GO:0004602">
    <property type="term" value="F:glutathione peroxidase activity"/>
    <property type="evidence" value="ECO:0007669"/>
    <property type="project" value="TreeGrafter"/>
</dbReference>
<dbReference type="InterPro" id="IPR036249">
    <property type="entry name" value="Thioredoxin-like_sf"/>
</dbReference>
<organism evidence="2 3">
    <name type="scientific">Venturia effusa</name>
    <dbReference type="NCBI Taxonomy" id="50376"/>
    <lineage>
        <taxon>Eukaryota</taxon>
        <taxon>Fungi</taxon>
        <taxon>Dikarya</taxon>
        <taxon>Ascomycota</taxon>
        <taxon>Pezizomycotina</taxon>
        <taxon>Dothideomycetes</taxon>
        <taxon>Pleosporomycetidae</taxon>
        <taxon>Venturiales</taxon>
        <taxon>Venturiaceae</taxon>
        <taxon>Venturia</taxon>
    </lineage>
</organism>
<dbReference type="InterPro" id="IPR051924">
    <property type="entry name" value="GST_Kappa/NadH"/>
</dbReference>
<sequence length="489" mass="55058">MDHKRHTLEFFFDISCPFAYIASHRVEALASRVDADLIWTPVLLGAIYRLTAAPQGAAGSASDVFNPTKKKISAASFARTLKRYQIPYNPSSTHLRKTTAALRLIHHVPNAERAALTKALYKAYWVDEADITDQKVLLEIARKSGIASVGCLSEEIFGNEENRRKLERATDDVVKKGSPGVPAFWIEDEVWTDGQGKRRQGRLYWGQDRMLFVEAQLRALQLRVPLEKVPNISTLHPRCVWNVPRDLVAKGVKLEFWYDFSSPWAFLGWTQLESFKKTFGRGLEIIMKPILLGALFRKIGAPNAPMLTLSEQKRNYASLDISDWPRFWNAVNAQEHTMDKPINYRFPDKFPIRTPTLLRCAIVDPSCIPVLYRACWERNLDMSDERVLIKTLSEAGFNTTELLVKASAQSIKDILRANTQEAKDNGICGVPSYRVSHRISHGWKANGGITWGQDESNVVKDLIAGWDAEAPGGVVASVGSEHERNASRL</sequence>
<accession>A0A517KWV8</accession>
<protein>
    <recommendedName>
        <fullName evidence="1">DSBA-like thioredoxin domain-containing protein</fullName>
    </recommendedName>
</protein>
<dbReference type="GO" id="GO:0004364">
    <property type="term" value="F:glutathione transferase activity"/>
    <property type="evidence" value="ECO:0007669"/>
    <property type="project" value="TreeGrafter"/>
</dbReference>
<dbReference type="Proteomes" id="UP000316270">
    <property type="component" value="Chromosome 1"/>
</dbReference>
<keyword evidence="3" id="KW-1185">Reference proteome</keyword>
<dbReference type="AlphaFoldDB" id="A0A517KWV8"/>
<proteinExistence type="predicted"/>
<evidence type="ECO:0000313" key="2">
    <source>
        <dbReference type="EMBL" id="QDS67864.1"/>
    </source>
</evidence>
<reference evidence="2 3" key="1">
    <citation type="submission" date="2019-07" db="EMBL/GenBank/DDBJ databases">
        <title>Finished genome of Venturia effusa.</title>
        <authorList>
            <person name="Young C.A."/>
            <person name="Cox M.P."/>
            <person name="Ganley A.R.D."/>
            <person name="David W.J."/>
        </authorList>
    </citation>
    <scope>NUCLEOTIDE SEQUENCE [LARGE SCALE GENOMIC DNA]</scope>
    <source>
        <strain evidence="3">albino</strain>
    </source>
</reference>
<dbReference type="OrthoDB" id="4664297at2759"/>
<dbReference type="PANTHER" id="PTHR42943:SF2">
    <property type="entry name" value="GLUTATHIONE S-TRANSFERASE KAPPA 1"/>
    <property type="match status" value="1"/>
</dbReference>
<dbReference type="InterPro" id="IPR001853">
    <property type="entry name" value="DSBA-like_thioredoxin_dom"/>
</dbReference>
<dbReference type="STRING" id="50376.A0A517KWV8"/>
<gene>
    <name evidence="2" type="ORF">FKW77_007820</name>
</gene>
<dbReference type="EMBL" id="CP042185">
    <property type="protein sequence ID" value="QDS67864.1"/>
    <property type="molecule type" value="Genomic_DNA"/>
</dbReference>
<feature type="domain" description="DSBA-like thioredoxin" evidence="1">
    <location>
        <begin position="254"/>
        <end position="455"/>
    </location>
</feature>